<dbReference type="RefSeq" id="WP_154553870.1">
    <property type="nucleotide sequence ID" value="NZ_VUNA01000004.1"/>
</dbReference>
<sequence>MENREKLTVMRCVRPEEKERVLTLVSDVFEIEQGIPRDMDDIPAEKSPQWWCIEISGRIVGGIVSWEEPEGPHVGRFAVHPSFRHRHLGTDLLRGVLSALFALGASEVYGDARDVTLKILLKMGAEVIDEPYEFYGSNCTPFRVKKNEFIESQRLK</sequence>
<reference evidence="2 3" key="1">
    <citation type="submission" date="2019-08" db="EMBL/GenBank/DDBJ databases">
        <title>In-depth cultivation of the pig gut microbiome towards novel bacterial diversity and tailored functional studies.</title>
        <authorList>
            <person name="Wylensek D."/>
            <person name="Hitch T.C.A."/>
            <person name="Clavel T."/>
        </authorList>
    </citation>
    <scope>NUCLEOTIDE SEQUENCE [LARGE SCALE GENOMIC DNA]</scope>
    <source>
        <strain evidence="2 3">WCA-MUC-591-APC-4B</strain>
    </source>
</reference>
<evidence type="ECO:0000313" key="2">
    <source>
        <dbReference type="EMBL" id="MST70310.1"/>
    </source>
</evidence>
<accession>A0A6N7X488</accession>
<dbReference type="EMBL" id="VUNA01000004">
    <property type="protein sequence ID" value="MST70310.1"/>
    <property type="molecule type" value="Genomic_DNA"/>
</dbReference>
<evidence type="ECO:0000259" key="1">
    <source>
        <dbReference type="PROSITE" id="PS51186"/>
    </source>
</evidence>
<keyword evidence="3" id="KW-1185">Reference proteome</keyword>
<gene>
    <name evidence="2" type="ORF">FYJ65_02975</name>
</gene>
<dbReference type="GO" id="GO:0016747">
    <property type="term" value="F:acyltransferase activity, transferring groups other than amino-acyl groups"/>
    <property type="evidence" value="ECO:0007669"/>
    <property type="project" value="InterPro"/>
</dbReference>
<proteinExistence type="predicted"/>
<comment type="caution">
    <text evidence="2">The sequence shown here is derived from an EMBL/GenBank/DDBJ whole genome shotgun (WGS) entry which is preliminary data.</text>
</comment>
<organism evidence="2 3">
    <name type="scientific">Mogibacterium kristiansenii</name>
    <dbReference type="NCBI Taxonomy" id="2606708"/>
    <lineage>
        <taxon>Bacteria</taxon>
        <taxon>Bacillati</taxon>
        <taxon>Bacillota</taxon>
        <taxon>Clostridia</taxon>
        <taxon>Peptostreptococcales</taxon>
        <taxon>Anaerovoracaceae</taxon>
        <taxon>Mogibacterium</taxon>
    </lineage>
</organism>
<dbReference type="InterPro" id="IPR000182">
    <property type="entry name" value="GNAT_dom"/>
</dbReference>
<dbReference type="SUPFAM" id="SSF55729">
    <property type="entry name" value="Acyl-CoA N-acyltransferases (Nat)"/>
    <property type="match status" value="1"/>
</dbReference>
<dbReference type="AlphaFoldDB" id="A0A6N7X488"/>
<dbReference type="PROSITE" id="PS51186">
    <property type="entry name" value="GNAT"/>
    <property type="match status" value="1"/>
</dbReference>
<dbReference type="Gene3D" id="3.40.630.30">
    <property type="match status" value="1"/>
</dbReference>
<evidence type="ECO:0000313" key="3">
    <source>
        <dbReference type="Proteomes" id="UP000469424"/>
    </source>
</evidence>
<protein>
    <submittedName>
        <fullName evidence="2">GNAT family N-acetyltransferase</fullName>
    </submittedName>
</protein>
<dbReference type="CDD" id="cd04301">
    <property type="entry name" value="NAT_SF"/>
    <property type="match status" value="1"/>
</dbReference>
<feature type="domain" description="N-acetyltransferase" evidence="1">
    <location>
        <begin position="8"/>
        <end position="156"/>
    </location>
</feature>
<dbReference type="InterPro" id="IPR016181">
    <property type="entry name" value="Acyl_CoA_acyltransferase"/>
</dbReference>
<dbReference type="Pfam" id="PF00583">
    <property type="entry name" value="Acetyltransf_1"/>
    <property type="match status" value="1"/>
</dbReference>
<dbReference type="Proteomes" id="UP000469424">
    <property type="component" value="Unassembled WGS sequence"/>
</dbReference>
<name>A0A6N7X488_9FIRM</name>
<keyword evidence="2" id="KW-0808">Transferase</keyword>